<evidence type="ECO:0000256" key="2">
    <source>
        <dbReference type="ARBA" id="ARBA00022763"/>
    </source>
</evidence>
<evidence type="ECO:0000256" key="3">
    <source>
        <dbReference type="ARBA" id="ARBA00023125"/>
    </source>
</evidence>
<evidence type="ECO:0000259" key="5">
    <source>
        <dbReference type="Pfam" id="PF01330"/>
    </source>
</evidence>
<dbReference type="InterPro" id="IPR011114">
    <property type="entry name" value="RuvA_C"/>
</dbReference>
<organism evidence="7">
    <name type="scientific">hydrothermal vent metagenome</name>
    <dbReference type="NCBI Taxonomy" id="652676"/>
    <lineage>
        <taxon>unclassified sequences</taxon>
        <taxon>metagenomes</taxon>
        <taxon>ecological metagenomes</taxon>
    </lineage>
</organism>
<evidence type="ECO:0000256" key="4">
    <source>
        <dbReference type="ARBA" id="ARBA00023204"/>
    </source>
</evidence>
<dbReference type="Pfam" id="PF14520">
    <property type="entry name" value="HHH_5"/>
    <property type="match status" value="1"/>
</dbReference>
<dbReference type="InterPro" id="IPR013849">
    <property type="entry name" value="DNA_helicase_Holl-junc_RuvA_I"/>
</dbReference>
<dbReference type="Gene3D" id="1.10.150.20">
    <property type="entry name" value="5' to 3' exonuclease, C-terminal subdomain"/>
    <property type="match status" value="1"/>
</dbReference>
<dbReference type="CDD" id="cd14332">
    <property type="entry name" value="UBA_RuvA_C"/>
    <property type="match status" value="1"/>
</dbReference>
<dbReference type="HAMAP" id="MF_00031">
    <property type="entry name" value="DNA_HJ_migration_RuvA"/>
    <property type="match status" value="1"/>
</dbReference>
<accession>A0A3B0SSU7</accession>
<dbReference type="InterPro" id="IPR000085">
    <property type="entry name" value="RuvA"/>
</dbReference>
<reference evidence="7" key="1">
    <citation type="submission" date="2018-06" db="EMBL/GenBank/DDBJ databases">
        <authorList>
            <person name="Zhirakovskaya E."/>
        </authorList>
    </citation>
    <scope>NUCLEOTIDE SEQUENCE</scope>
</reference>
<dbReference type="Pfam" id="PF01330">
    <property type="entry name" value="RuvA_N"/>
    <property type="match status" value="1"/>
</dbReference>
<dbReference type="AlphaFoldDB" id="A0A3B0SSU7"/>
<gene>
    <name evidence="7" type="ORF">MNBD_ALPHA05-347</name>
</gene>
<dbReference type="GO" id="GO:0009378">
    <property type="term" value="F:four-way junction helicase activity"/>
    <property type="evidence" value="ECO:0007669"/>
    <property type="project" value="InterPro"/>
</dbReference>
<keyword evidence="7" id="KW-0067">ATP-binding</keyword>
<dbReference type="GO" id="GO:0016787">
    <property type="term" value="F:hydrolase activity"/>
    <property type="evidence" value="ECO:0007669"/>
    <property type="project" value="UniProtKB-KW"/>
</dbReference>
<dbReference type="Pfam" id="PF07499">
    <property type="entry name" value="RuvA_C"/>
    <property type="match status" value="1"/>
</dbReference>
<dbReference type="SUPFAM" id="SSF50249">
    <property type="entry name" value="Nucleic acid-binding proteins"/>
    <property type="match status" value="1"/>
</dbReference>
<sequence>MIGRLKGTIVAVGEDTVLIDVMGVGYEAYAASRTLQRLAVGEAATLSIETIVREDMIRLYGFENEAERQCFRLLQTVQGVGAKHALNMLQILRPDELYDAVAAQDVTAISRAHGVGKKIAQRIATELQSKVGALAAASGQGFAAAARAKIGANAPADAALAAKTDAVSALANLGYEGLDARRAVALAAEGIDSPGVETLIKAALKQLAAA</sequence>
<keyword evidence="7" id="KW-0347">Helicase</keyword>
<dbReference type="GO" id="GO:0006310">
    <property type="term" value="P:DNA recombination"/>
    <property type="evidence" value="ECO:0007669"/>
    <property type="project" value="InterPro"/>
</dbReference>
<evidence type="ECO:0000256" key="1">
    <source>
        <dbReference type="ARBA" id="ARBA00022490"/>
    </source>
</evidence>
<dbReference type="SUPFAM" id="SSF46929">
    <property type="entry name" value="DNA helicase RuvA subunit, C-terminal domain"/>
    <property type="match status" value="1"/>
</dbReference>
<proteinExistence type="inferred from homology"/>
<feature type="domain" description="Holliday junction DNA helicase RuvA C-terminal" evidence="6">
    <location>
        <begin position="163"/>
        <end position="208"/>
    </location>
</feature>
<keyword evidence="1" id="KW-0963">Cytoplasm</keyword>
<dbReference type="GO" id="GO:0006281">
    <property type="term" value="P:DNA repair"/>
    <property type="evidence" value="ECO:0007669"/>
    <property type="project" value="UniProtKB-KW"/>
</dbReference>
<keyword evidence="4" id="KW-0234">DNA repair</keyword>
<dbReference type="InterPro" id="IPR012340">
    <property type="entry name" value="NA-bd_OB-fold"/>
</dbReference>
<protein>
    <submittedName>
        <fullName evidence="7">Holliday junction ATP-dependent DNA helicase RuvA</fullName>
        <ecNumber evidence="7">3.6.4.12</ecNumber>
    </submittedName>
</protein>
<feature type="domain" description="DNA helicase Holliday junction RuvA type" evidence="5">
    <location>
        <begin position="1"/>
        <end position="61"/>
    </location>
</feature>
<dbReference type="GO" id="GO:0003677">
    <property type="term" value="F:DNA binding"/>
    <property type="evidence" value="ECO:0007669"/>
    <property type="project" value="UniProtKB-KW"/>
</dbReference>
<evidence type="ECO:0000313" key="7">
    <source>
        <dbReference type="EMBL" id="VAW04167.1"/>
    </source>
</evidence>
<dbReference type="SUPFAM" id="SSF47781">
    <property type="entry name" value="RuvA domain 2-like"/>
    <property type="match status" value="1"/>
</dbReference>
<evidence type="ECO:0000259" key="6">
    <source>
        <dbReference type="Pfam" id="PF07499"/>
    </source>
</evidence>
<dbReference type="GO" id="GO:0009379">
    <property type="term" value="C:Holliday junction helicase complex"/>
    <property type="evidence" value="ECO:0007669"/>
    <property type="project" value="InterPro"/>
</dbReference>
<dbReference type="EC" id="3.6.4.12" evidence="7"/>
<dbReference type="Gene3D" id="1.10.8.10">
    <property type="entry name" value="DNA helicase RuvA subunit, C-terminal domain"/>
    <property type="match status" value="1"/>
</dbReference>
<keyword evidence="7" id="KW-0547">Nucleotide-binding</keyword>
<dbReference type="Gene3D" id="2.40.50.140">
    <property type="entry name" value="Nucleic acid-binding proteins"/>
    <property type="match status" value="1"/>
</dbReference>
<keyword evidence="3" id="KW-0238">DNA-binding</keyword>
<dbReference type="InterPro" id="IPR036267">
    <property type="entry name" value="RuvA_C_sf"/>
</dbReference>
<dbReference type="InterPro" id="IPR010994">
    <property type="entry name" value="RuvA_2-like"/>
</dbReference>
<keyword evidence="7" id="KW-0378">Hydrolase</keyword>
<dbReference type="NCBIfam" id="TIGR00084">
    <property type="entry name" value="ruvA"/>
    <property type="match status" value="1"/>
</dbReference>
<dbReference type="GO" id="GO:0005524">
    <property type="term" value="F:ATP binding"/>
    <property type="evidence" value="ECO:0007669"/>
    <property type="project" value="InterPro"/>
</dbReference>
<name>A0A3B0SSU7_9ZZZZ</name>
<dbReference type="EMBL" id="UOEH01000426">
    <property type="protein sequence ID" value="VAW04167.1"/>
    <property type="molecule type" value="Genomic_DNA"/>
</dbReference>
<keyword evidence="2" id="KW-0227">DNA damage</keyword>